<feature type="region of interest" description="Disordered" evidence="1">
    <location>
        <begin position="516"/>
        <end position="571"/>
    </location>
</feature>
<sequence length="571" mass="64303">MRGQNGWDQHPRVGNGGRPPAGAPNLYNGANNIQPIPQQQGHAPNVWHLNPQQQQPQQPYGDQMSHSSQSNSSYHSENSYHSGLPNYQTTNLWPNNGAPYENGQHPMQQQQYMNYHLNINAPTFVPRGQQGQTYANNYNNTAPSYGGQQGYGMEPQNYYQNQIAGASPNMMQQQFGYEDPGQQDDYLYEQMYSVGAQVYVPSNDLQKQIRECDQQNVITEIQIGFEQLLADPNEFDCWAGAIKDRLLSPSLKNEAIKTALSIAVEMAISGGSESITPMNPTNHQYTFAKLFAFICNGKIDFTLNHLLPVLETYHTNRSTLEKERSENFMMFVAELFEKIEMREKRIQPIGTALMEQVGEIVNLPHLQITDQHMKKIAQILKLTGRHLDAISPLQEELNAVMTRLSGLANGMQKLSESTKALIFSLIEQREKGWGYNDRYSGAVGDSDSIIGSLVGPDGRQIDLSEEERAFLESHFNDGDQQDDGAGASEDPEMLADYEKYLKEVREEEKARSIAIKMQKTQLISEQITEEPETETPEIETPKTETPKEEAKEANVGEKEKDGVSEEKEESK</sequence>
<evidence type="ECO:0000256" key="1">
    <source>
        <dbReference type="SAM" id="MobiDB-lite"/>
    </source>
</evidence>
<dbReference type="InterPro" id="IPR051367">
    <property type="entry name" value="mRNA_TranslReg/HistoneTransl"/>
</dbReference>
<feature type="compositionally biased region" description="Acidic residues" evidence="1">
    <location>
        <begin position="527"/>
        <end position="537"/>
    </location>
</feature>
<proteinExistence type="predicted"/>
<dbReference type="AlphaFoldDB" id="A0AAF3EPH3"/>
<dbReference type="GO" id="GO:0006446">
    <property type="term" value="P:regulation of translational initiation"/>
    <property type="evidence" value="ECO:0007669"/>
    <property type="project" value="TreeGrafter"/>
</dbReference>
<dbReference type="PANTHER" id="PTHR23254:SF15">
    <property type="entry name" value="POLYADENYLATE-BINDING PROTEIN-INTERACTING PROTEIN 1"/>
    <property type="match status" value="1"/>
</dbReference>
<accession>A0AAF3EPH3</accession>
<organism evidence="2 3">
    <name type="scientific">Mesorhabditis belari</name>
    <dbReference type="NCBI Taxonomy" id="2138241"/>
    <lineage>
        <taxon>Eukaryota</taxon>
        <taxon>Metazoa</taxon>
        <taxon>Ecdysozoa</taxon>
        <taxon>Nematoda</taxon>
        <taxon>Chromadorea</taxon>
        <taxon>Rhabditida</taxon>
        <taxon>Rhabditina</taxon>
        <taxon>Rhabditomorpha</taxon>
        <taxon>Rhabditoidea</taxon>
        <taxon>Rhabditidae</taxon>
        <taxon>Mesorhabditinae</taxon>
        <taxon>Mesorhabditis</taxon>
    </lineage>
</organism>
<dbReference type="Proteomes" id="UP000887575">
    <property type="component" value="Unassembled WGS sequence"/>
</dbReference>
<feature type="compositionally biased region" description="Polar residues" evidence="1">
    <location>
        <begin position="85"/>
        <end position="94"/>
    </location>
</feature>
<feature type="region of interest" description="Disordered" evidence="1">
    <location>
        <begin position="1"/>
        <end position="102"/>
    </location>
</feature>
<dbReference type="WBParaSite" id="MBELARI_LOCUS1598">
    <property type="protein sequence ID" value="MBELARI_LOCUS1598"/>
    <property type="gene ID" value="MBELARI_LOCUS1598"/>
</dbReference>
<protein>
    <submittedName>
        <fullName evidence="3">Uncharacterized protein</fullName>
    </submittedName>
</protein>
<dbReference type="Gene3D" id="1.25.40.180">
    <property type="match status" value="1"/>
</dbReference>
<dbReference type="GO" id="GO:0008494">
    <property type="term" value="F:translation activator activity"/>
    <property type="evidence" value="ECO:0007669"/>
    <property type="project" value="TreeGrafter"/>
</dbReference>
<evidence type="ECO:0000313" key="3">
    <source>
        <dbReference type="WBParaSite" id="MBELARI_LOCUS1598"/>
    </source>
</evidence>
<name>A0AAF3EPH3_9BILA</name>
<dbReference type="PANTHER" id="PTHR23254">
    <property type="entry name" value="EIF4G DOMAIN PROTEIN"/>
    <property type="match status" value="1"/>
</dbReference>
<keyword evidence="2" id="KW-1185">Reference proteome</keyword>
<evidence type="ECO:0000313" key="2">
    <source>
        <dbReference type="Proteomes" id="UP000887575"/>
    </source>
</evidence>
<feature type="compositionally biased region" description="Basic and acidic residues" evidence="1">
    <location>
        <begin position="539"/>
        <end position="571"/>
    </location>
</feature>
<reference evidence="3" key="1">
    <citation type="submission" date="2024-02" db="UniProtKB">
        <authorList>
            <consortium name="WormBaseParasite"/>
        </authorList>
    </citation>
    <scope>IDENTIFICATION</scope>
</reference>
<feature type="compositionally biased region" description="Low complexity" evidence="1">
    <location>
        <begin position="51"/>
        <end position="82"/>
    </location>
</feature>
<feature type="compositionally biased region" description="Polar residues" evidence="1">
    <location>
        <begin position="28"/>
        <end position="42"/>
    </location>
</feature>